<evidence type="ECO:0000313" key="1">
    <source>
        <dbReference type="EMBL" id="MBJ2174181.1"/>
    </source>
</evidence>
<keyword evidence="2" id="KW-1185">Reference proteome</keyword>
<sequence>MSDKSVFKIPEKREVKLKTPEELNKILKSLLINPNDKLPPPLKAWATIDENGDESVMGTLENFSLIIGKAKSRKSFFIGIAVSASISNKLLLGKFKGCLPDDKNEVLYFDTEQGKYHVQLSLKRICELTGIDVPTNLKVYGLRSKSTEERLELIEHCLKENPKVGLVIIDGVRDIVTSINDEAEATKIGNLFLNWTEVHKMHLIAVLHQNKNDSNARGHLGSELVNKAETVLSVNKDSKDKNISIVNAEQCRNKEPEPFAFEIIGGLPQLVANYEMRVKPANKLEPYDINDYDKYRILEGLFRKQNTYSYGDLVAIFKDEFNKKYKGAGKGIGMNKIKEIISVCKNKGWLLQEKPKAPYTLGKFNGLEENEDDCPF</sequence>
<dbReference type="EMBL" id="JAEHFJ010000003">
    <property type="protein sequence ID" value="MBJ2174181.1"/>
    <property type="molecule type" value="Genomic_DNA"/>
</dbReference>
<gene>
    <name evidence="1" type="ORF">JBL43_08025</name>
</gene>
<protein>
    <submittedName>
        <fullName evidence="1">AAA family ATPase</fullName>
    </submittedName>
</protein>
<proteinExistence type="predicted"/>
<reference evidence="1 2" key="1">
    <citation type="submission" date="2020-12" db="EMBL/GenBank/DDBJ databases">
        <title>Aureibaculum luteum sp. nov. and Aureibaculum flavum sp. nov., novel members of the family Flavobacteriaceae isolated from Antarctic intertidal sediments.</title>
        <authorList>
            <person name="He X."/>
            <person name="Zhang X."/>
        </authorList>
    </citation>
    <scope>NUCLEOTIDE SEQUENCE [LARGE SCALE GENOMIC DNA]</scope>
    <source>
        <strain evidence="1 2">A20</strain>
    </source>
</reference>
<comment type="caution">
    <text evidence="1">The sequence shown here is derived from an EMBL/GenBank/DDBJ whole genome shotgun (WGS) entry which is preliminary data.</text>
</comment>
<dbReference type="Gene3D" id="3.40.50.300">
    <property type="entry name" value="P-loop containing nucleotide triphosphate hydrolases"/>
    <property type="match status" value="1"/>
</dbReference>
<dbReference type="Pfam" id="PF13481">
    <property type="entry name" value="AAA_25"/>
    <property type="match status" value="1"/>
</dbReference>
<name>A0ABS0WQC9_9FLAO</name>
<dbReference type="Proteomes" id="UP000623301">
    <property type="component" value="Unassembled WGS sequence"/>
</dbReference>
<dbReference type="InterPro" id="IPR027417">
    <property type="entry name" value="P-loop_NTPase"/>
</dbReference>
<accession>A0ABS0WQC9</accession>
<organism evidence="1 2">
    <name type="scientific">Aureibaculum flavum</name>
    <dbReference type="NCBI Taxonomy" id="2795986"/>
    <lineage>
        <taxon>Bacteria</taxon>
        <taxon>Pseudomonadati</taxon>
        <taxon>Bacteroidota</taxon>
        <taxon>Flavobacteriia</taxon>
        <taxon>Flavobacteriales</taxon>
        <taxon>Flavobacteriaceae</taxon>
        <taxon>Aureibaculum</taxon>
    </lineage>
</organism>
<dbReference type="RefSeq" id="WP_198840930.1">
    <property type="nucleotide sequence ID" value="NZ_JAEHFJ010000003.1"/>
</dbReference>
<dbReference type="SUPFAM" id="SSF52540">
    <property type="entry name" value="P-loop containing nucleoside triphosphate hydrolases"/>
    <property type="match status" value="1"/>
</dbReference>
<evidence type="ECO:0000313" key="2">
    <source>
        <dbReference type="Proteomes" id="UP000623301"/>
    </source>
</evidence>